<dbReference type="AlphaFoldDB" id="A0A0C3QVV5"/>
<organism evidence="3 4">
    <name type="scientific">Tulasnella calospora MUT 4182</name>
    <dbReference type="NCBI Taxonomy" id="1051891"/>
    <lineage>
        <taxon>Eukaryota</taxon>
        <taxon>Fungi</taxon>
        <taxon>Dikarya</taxon>
        <taxon>Basidiomycota</taxon>
        <taxon>Agaricomycotina</taxon>
        <taxon>Agaricomycetes</taxon>
        <taxon>Cantharellales</taxon>
        <taxon>Tulasnellaceae</taxon>
        <taxon>Tulasnella</taxon>
    </lineage>
</organism>
<keyword evidence="2" id="KW-0732">Signal</keyword>
<feature type="compositionally biased region" description="Polar residues" evidence="1">
    <location>
        <begin position="330"/>
        <end position="348"/>
    </location>
</feature>
<reference evidence="4" key="2">
    <citation type="submission" date="2015-01" db="EMBL/GenBank/DDBJ databases">
        <title>Evolutionary Origins and Diversification of the Mycorrhizal Mutualists.</title>
        <authorList>
            <consortium name="DOE Joint Genome Institute"/>
            <consortium name="Mycorrhizal Genomics Consortium"/>
            <person name="Kohler A."/>
            <person name="Kuo A."/>
            <person name="Nagy L.G."/>
            <person name="Floudas D."/>
            <person name="Copeland A."/>
            <person name="Barry K.W."/>
            <person name="Cichocki N."/>
            <person name="Veneault-Fourrey C."/>
            <person name="LaButti K."/>
            <person name="Lindquist E.A."/>
            <person name="Lipzen A."/>
            <person name="Lundell T."/>
            <person name="Morin E."/>
            <person name="Murat C."/>
            <person name="Riley R."/>
            <person name="Ohm R."/>
            <person name="Sun H."/>
            <person name="Tunlid A."/>
            <person name="Henrissat B."/>
            <person name="Grigoriev I.V."/>
            <person name="Hibbett D.S."/>
            <person name="Martin F."/>
        </authorList>
    </citation>
    <scope>NUCLEOTIDE SEQUENCE [LARGE SCALE GENOMIC DNA]</scope>
    <source>
        <strain evidence="4">MUT 4182</strain>
    </source>
</reference>
<dbReference type="Proteomes" id="UP000054248">
    <property type="component" value="Unassembled WGS sequence"/>
</dbReference>
<feature type="chain" id="PRO_5002180850" description="Thioredoxin domain-containing protein" evidence="2">
    <location>
        <begin position="18"/>
        <end position="348"/>
    </location>
</feature>
<gene>
    <name evidence="3" type="ORF">M407DRAFT_4333</name>
</gene>
<keyword evidence="4" id="KW-1185">Reference proteome</keyword>
<evidence type="ECO:0000256" key="2">
    <source>
        <dbReference type="SAM" id="SignalP"/>
    </source>
</evidence>
<accession>A0A0C3QVV5</accession>
<feature type="region of interest" description="Disordered" evidence="1">
    <location>
        <begin position="281"/>
        <end position="348"/>
    </location>
</feature>
<evidence type="ECO:0000313" key="4">
    <source>
        <dbReference type="Proteomes" id="UP000054248"/>
    </source>
</evidence>
<feature type="compositionally biased region" description="Basic and acidic residues" evidence="1">
    <location>
        <begin position="315"/>
        <end position="329"/>
    </location>
</feature>
<evidence type="ECO:0008006" key="5">
    <source>
        <dbReference type="Google" id="ProtNLM"/>
    </source>
</evidence>
<dbReference type="OrthoDB" id="2502001at2759"/>
<sequence length="348" mass="39016">MKLSLALLPLVATCAWAGYNSHQADLEPENAVYTQLPQEEEPKAQSFLERLQHAFDLETILTSAPVVAIAAKAGINITEKIQAAKAEVEGTGWDRHIPLITDDNYREMIVEEPLSLDELDKRVWFLLIGIPNGDPVNKLVDERFEAAYNLTQSSPEKALPHVKWGRINYLDVTAITTRWWVWKVPMLVVLRKGGRELRFFSPRQLRLQPEVMHKFLEVDGWKETPVWNSIFAPGGALEPAMDKISHWTMKSYIFITTVPRWIMLLATGALGSLLINVMHAGGKPATPKRQTTPTKHARIAEDAKEHDGGSAVRHSRADAIKASTKKDRSPSPSTRHSARIQAQTKKSS</sequence>
<feature type="signal peptide" evidence="2">
    <location>
        <begin position="1"/>
        <end position="17"/>
    </location>
</feature>
<dbReference type="EMBL" id="KN822952">
    <property type="protein sequence ID" value="KIO32859.1"/>
    <property type="molecule type" value="Genomic_DNA"/>
</dbReference>
<evidence type="ECO:0000256" key="1">
    <source>
        <dbReference type="SAM" id="MobiDB-lite"/>
    </source>
</evidence>
<evidence type="ECO:0000313" key="3">
    <source>
        <dbReference type="EMBL" id="KIO32859.1"/>
    </source>
</evidence>
<protein>
    <recommendedName>
        <fullName evidence="5">Thioredoxin domain-containing protein</fullName>
    </recommendedName>
</protein>
<feature type="compositionally biased region" description="Basic and acidic residues" evidence="1">
    <location>
        <begin position="298"/>
        <end position="308"/>
    </location>
</feature>
<name>A0A0C3QVV5_9AGAM</name>
<proteinExistence type="predicted"/>
<reference evidence="3 4" key="1">
    <citation type="submission" date="2014-04" db="EMBL/GenBank/DDBJ databases">
        <authorList>
            <consortium name="DOE Joint Genome Institute"/>
            <person name="Kuo A."/>
            <person name="Girlanda M."/>
            <person name="Perotto S."/>
            <person name="Kohler A."/>
            <person name="Nagy L.G."/>
            <person name="Floudas D."/>
            <person name="Copeland A."/>
            <person name="Barry K.W."/>
            <person name="Cichocki N."/>
            <person name="Veneault-Fourrey C."/>
            <person name="LaButti K."/>
            <person name="Lindquist E.A."/>
            <person name="Lipzen A."/>
            <person name="Lundell T."/>
            <person name="Morin E."/>
            <person name="Murat C."/>
            <person name="Sun H."/>
            <person name="Tunlid A."/>
            <person name="Henrissat B."/>
            <person name="Grigoriev I.V."/>
            <person name="Hibbett D.S."/>
            <person name="Martin F."/>
            <person name="Nordberg H.P."/>
            <person name="Cantor M.N."/>
            <person name="Hua S.X."/>
        </authorList>
    </citation>
    <scope>NUCLEOTIDE SEQUENCE [LARGE SCALE GENOMIC DNA]</scope>
    <source>
        <strain evidence="3 4">MUT 4182</strain>
    </source>
</reference>
<dbReference type="HOGENOM" id="CLU_061858_0_0_1"/>